<dbReference type="InterPro" id="IPR003594">
    <property type="entry name" value="HATPase_dom"/>
</dbReference>
<dbReference type="InterPro" id="IPR049814">
    <property type="entry name" value="Resp_reg_WalK"/>
</dbReference>
<dbReference type="CDD" id="cd06225">
    <property type="entry name" value="HAMP"/>
    <property type="match status" value="1"/>
</dbReference>
<keyword evidence="4" id="KW-1003">Cell membrane</keyword>
<dbReference type="SMART" id="SM00388">
    <property type="entry name" value="HisKA"/>
    <property type="match status" value="1"/>
</dbReference>
<dbReference type="InterPro" id="IPR036097">
    <property type="entry name" value="HisK_dim/P_sf"/>
</dbReference>
<evidence type="ECO:0000256" key="6">
    <source>
        <dbReference type="ARBA" id="ARBA00022679"/>
    </source>
</evidence>
<dbReference type="Pfam" id="PF00672">
    <property type="entry name" value="HAMP"/>
    <property type="match status" value="1"/>
</dbReference>
<dbReference type="Proteomes" id="UP001519343">
    <property type="component" value="Unassembled WGS sequence"/>
</dbReference>
<evidence type="ECO:0000256" key="3">
    <source>
        <dbReference type="ARBA" id="ARBA00012438"/>
    </source>
</evidence>
<dbReference type="InterPro" id="IPR000014">
    <property type="entry name" value="PAS"/>
</dbReference>
<evidence type="ECO:0000256" key="1">
    <source>
        <dbReference type="ARBA" id="ARBA00000085"/>
    </source>
</evidence>
<evidence type="ECO:0000259" key="16">
    <source>
        <dbReference type="PROSITE" id="PS50885"/>
    </source>
</evidence>
<protein>
    <recommendedName>
        <fullName evidence="3">histidine kinase</fullName>
        <ecNumber evidence="3">2.7.13.3</ecNumber>
    </recommendedName>
</protein>
<dbReference type="InterPro" id="IPR013767">
    <property type="entry name" value="PAS_fold"/>
</dbReference>
<dbReference type="GO" id="GO:0004673">
    <property type="term" value="F:protein histidine kinase activity"/>
    <property type="evidence" value="ECO:0007669"/>
    <property type="project" value="UniProtKB-EC"/>
</dbReference>
<evidence type="ECO:0000256" key="13">
    <source>
        <dbReference type="SAM" id="Phobius"/>
    </source>
</evidence>
<dbReference type="SUPFAM" id="SSF47384">
    <property type="entry name" value="Homodimeric domain of signal transducing histidine kinase"/>
    <property type="match status" value="1"/>
</dbReference>
<accession>A0ABS4GPW0</accession>
<dbReference type="Gene3D" id="3.30.450.20">
    <property type="entry name" value="PAS domain"/>
    <property type="match status" value="2"/>
</dbReference>
<dbReference type="CDD" id="cd00130">
    <property type="entry name" value="PAS"/>
    <property type="match status" value="1"/>
</dbReference>
<dbReference type="SUPFAM" id="SSF158472">
    <property type="entry name" value="HAMP domain-like"/>
    <property type="match status" value="1"/>
</dbReference>
<dbReference type="InterPro" id="IPR057640">
    <property type="entry name" value="Cache_WalK"/>
</dbReference>
<dbReference type="InterPro" id="IPR035965">
    <property type="entry name" value="PAS-like_dom_sf"/>
</dbReference>
<dbReference type="CDD" id="cd00075">
    <property type="entry name" value="HATPase"/>
    <property type="match status" value="1"/>
</dbReference>
<dbReference type="NCBIfam" id="TIGR00229">
    <property type="entry name" value="sensory_box"/>
    <property type="match status" value="1"/>
</dbReference>
<dbReference type="Pfam" id="PF23846">
    <property type="entry name" value="Cache_WalK"/>
    <property type="match status" value="1"/>
</dbReference>
<evidence type="ECO:0000256" key="7">
    <source>
        <dbReference type="ARBA" id="ARBA00022741"/>
    </source>
</evidence>
<keyword evidence="8 17" id="KW-0418">Kinase</keyword>
<gene>
    <name evidence="17" type="ORF">J2Z37_002309</name>
</gene>
<keyword evidence="7" id="KW-0547">Nucleotide-binding</keyword>
<dbReference type="Gene3D" id="1.10.8.500">
    <property type="entry name" value="HAMP domain in histidine kinase"/>
    <property type="match status" value="1"/>
</dbReference>
<dbReference type="EMBL" id="JAGGKT010000006">
    <property type="protein sequence ID" value="MBP1932308.1"/>
    <property type="molecule type" value="Genomic_DNA"/>
</dbReference>
<feature type="domain" description="Histidine kinase" evidence="14">
    <location>
        <begin position="383"/>
        <end position="600"/>
    </location>
</feature>
<dbReference type="InterPro" id="IPR004358">
    <property type="entry name" value="Sig_transdc_His_kin-like_C"/>
</dbReference>
<evidence type="ECO:0000259" key="14">
    <source>
        <dbReference type="PROSITE" id="PS50109"/>
    </source>
</evidence>
<feature type="coiled-coil region" evidence="12">
    <location>
        <begin position="242"/>
        <end position="272"/>
    </location>
</feature>
<evidence type="ECO:0000313" key="18">
    <source>
        <dbReference type="Proteomes" id="UP001519343"/>
    </source>
</evidence>
<keyword evidence="12" id="KW-0175">Coiled coil</keyword>
<evidence type="ECO:0000256" key="2">
    <source>
        <dbReference type="ARBA" id="ARBA00004651"/>
    </source>
</evidence>
<evidence type="ECO:0000256" key="12">
    <source>
        <dbReference type="SAM" id="Coils"/>
    </source>
</evidence>
<keyword evidence="18" id="KW-1185">Reference proteome</keyword>
<dbReference type="SUPFAM" id="SSF55785">
    <property type="entry name" value="PYP-like sensor domain (PAS domain)"/>
    <property type="match status" value="1"/>
</dbReference>
<dbReference type="PRINTS" id="PR00344">
    <property type="entry name" value="BCTRLSENSOR"/>
</dbReference>
<dbReference type="SMART" id="SM00387">
    <property type="entry name" value="HATPase_c"/>
    <property type="match status" value="1"/>
</dbReference>
<dbReference type="PANTHER" id="PTHR45453">
    <property type="entry name" value="PHOSPHATE REGULON SENSOR PROTEIN PHOR"/>
    <property type="match status" value="1"/>
</dbReference>
<sequence length="600" mass="68039">MRFKLFKSVEWKVVVIYILLILVSMQVIGAYFIREVENYYVNNFTETLNTQSHLLAVNLQRYLDLDMENDQEKVEENHQKDIDFLVNNLLALRDTEVQVIDRNGVVLSTTEEEQTIIGQKNTREEVNLALLGTRYEDTQINPQTGHRVRVLAVPIKNGLRTLGALYMVASMEEMYETLRRINSILLTATIISLLMTGSLGILLARTITKPVKEITKQAAVMAEGDFNRQVKVYSDDEIGQLAQAFNNLTKRLREALSQNEEEKEKLSSILTNMSDGVIAADKDGNILLMNARACEMLQVEENLVLGRNLADVLHLSEEEARPLIHGNGSFLVKTEGDGETIILKATSRKLKGSELMSKGIITVLQDVTEQEKLEHHRKEFVANVSHELRTPLTTLKSYLEALEDGAVTDPEIAPRFVRVTLNETERMIRLVTDLLQLSRLDSKKGELRKTSVHIGQLLTDAIERFSVQFEQKRMKVEMDLPTWMPFIQADRDGITQVIDNVLSNAVKYSYPDTTLKVKVQTVQETIQIEMEDQGVGIPKRDLTRIFERFYRVDKARSREMGGTGLGLSIAREIISAHQGEIKLESEVQQGTKVTITLPID</sequence>
<keyword evidence="5" id="KW-0597">Phosphoprotein</keyword>
<dbReference type="InterPro" id="IPR003660">
    <property type="entry name" value="HAMP_dom"/>
</dbReference>
<comment type="caution">
    <text evidence="17">The sequence shown here is derived from an EMBL/GenBank/DDBJ whole genome shotgun (WGS) entry which is preliminary data.</text>
</comment>
<keyword evidence="13" id="KW-0812">Transmembrane</keyword>
<dbReference type="NCBIfam" id="NF033092">
    <property type="entry name" value="HK_WalK"/>
    <property type="match status" value="1"/>
</dbReference>
<dbReference type="SUPFAM" id="SSF55874">
    <property type="entry name" value="ATPase domain of HSP90 chaperone/DNA topoisomerase II/histidine kinase"/>
    <property type="match status" value="1"/>
</dbReference>
<dbReference type="InterPro" id="IPR005467">
    <property type="entry name" value="His_kinase_dom"/>
</dbReference>
<reference evidence="17 18" key="1">
    <citation type="submission" date="2021-03" db="EMBL/GenBank/DDBJ databases">
        <title>Genomic Encyclopedia of Type Strains, Phase IV (KMG-IV): sequencing the most valuable type-strain genomes for metagenomic binning, comparative biology and taxonomic classification.</title>
        <authorList>
            <person name="Goeker M."/>
        </authorList>
    </citation>
    <scope>NUCLEOTIDE SEQUENCE [LARGE SCALE GENOMIC DNA]</scope>
    <source>
        <strain evidence="17 18">DSM 24738</strain>
    </source>
</reference>
<keyword evidence="10" id="KW-0902">Two-component regulatory system</keyword>
<dbReference type="PROSITE" id="PS50109">
    <property type="entry name" value="HIS_KIN"/>
    <property type="match status" value="1"/>
</dbReference>
<dbReference type="InterPro" id="IPR050351">
    <property type="entry name" value="BphY/WalK/GraS-like"/>
</dbReference>
<evidence type="ECO:0000256" key="8">
    <source>
        <dbReference type="ARBA" id="ARBA00022777"/>
    </source>
</evidence>
<dbReference type="Gene3D" id="3.30.565.10">
    <property type="entry name" value="Histidine kinase-like ATPase, C-terminal domain"/>
    <property type="match status" value="1"/>
</dbReference>
<evidence type="ECO:0000256" key="5">
    <source>
        <dbReference type="ARBA" id="ARBA00022553"/>
    </source>
</evidence>
<evidence type="ECO:0000313" key="17">
    <source>
        <dbReference type="EMBL" id="MBP1932308.1"/>
    </source>
</evidence>
<name>A0ABS4GPW0_9BACL</name>
<dbReference type="EC" id="2.7.13.3" evidence="3"/>
<dbReference type="RefSeq" id="WP_209810366.1">
    <property type="nucleotide sequence ID" value="NZ_JAGGKT010000006.1"/>
</dbReference>
<comment type="subcellular location">
    <subcellularLocation>
        <location evidence="2">Cell membrane</location>
        <topology evidence="2">Multi-pass membrane protein</topology>
    </subcellularLocation>
</comment>
<dbReference type="PANTHER" id="PTHR45453:SF1">
    <property type="entry name" value="PHOSPHATE REGULON SENSOR PROTEIN PHOR"/>
    <property type="match status" value="1"/>
</dbReference>
<dbReference type="PROSITE" id="PS50112">
    <property type="entry name" value="PAS"/>
    <property type="match status" value="1"/>
</dbReference>
<dbReference type="SMART" id="SM00091">
    <property type="entry name" value="PAS"/>
    <property type="match status" value="1"/>
</dbReference>
<dbReference type="PROSITE" id="PS50885">
    <property type="entry name" value="HAMP"/>
    <property type="match status" value="1"/>
</dbReference>
<organism evidence="17 18">
    <name type="scientific">Ammoniphilus resinae</name>
    <dbReference type="NCBI Taxonomy" id="861532"/>
    <lineage>
        <taxon>Bacteria</taxon>
        <taxon>Bacillati</taxon>
        <taxon>Bacillota</taxon>
        <taxon>Bacilli</taxon>
        <taxon>Bacillales</taxon>
        <taxon>Paenibacillaceae</taxon>
        <taxon>Aneurinibacillus group</taxon>
        <taxon>Ammoniphilus</taxon>
    </lineage>
</organism>
<evidence type="ECO:0000256" key="4">
    <source>
        <dbReference type="ARBA" id="ARBA00022475"/>
    </source>
</evidence>
<keyword evidence="13" id="KW-1133">Transmembrane helix</keyword>
<dbReference type="Pfam" id="PF00989">
    <property type="entry name" value="PAS"/>
    <property type="match status" value="1"/>
</dbReference>
<feature type="transmembrane region" description="Helical" evidence="13">
    <location>
        <begin position="14"/>
        <end position="33"/>
    </location>
</feature>
<evidence type="ECO:0000256" key="10">
    <source>
        <dbReference type="ARBA" id="ARBA00023012"/>
    </source>
</evidence>
<dbReference type="CDD" id="cd00082">
    <property type="entry name" value="HisKA"/>
    <property type="match status" value="1"/>
</dbReference>
<feature type="domain" description="PAS" evidence="15">
    <location>
        <begin position="262"/>
        <end position="314"/>
    </location>
</feature>
<dbReference type="SMART" id="SM00304">
    <property type="entry name" value="HAMP"/>
    <property type="match status" value="1"/>
</dbReference>
<dbReference type="InterPro" id="IPR036890">
    <property type="entry name" value="HATPase_C_sf"/>
</dbReference>
<dbReference type="Gene3D" id="1.10.287.130">
    <property type="match status" value="1"/>
</dbReference>
<keyword evidence="6 17" id="KW-0808">Transferase</keyword>
<feature type="transmembrane region" description="Helical" evidence="13">
    <location>
        <begin position="184"/>
        <end position="204"/>
    </location>
</feature>
<comment type="catalytic activity">
    <reaction evidence="1">
        <text>ATP + protein L-histidine = ADP + protein N-phospho-L-histidine.</text>
        <dbReference type="EC" id="2.7.13.3"/>
    </reaction>
</comment>
<dbReference type="InterPro" id="IPR003661">
    <property type="entry name" value="HisK_dim/P_dom"/>
</dbReference>
<dbReference type="Pfam" id="PF02518">
    <property type="entry name" value="HATPase_c"/>
    <property type="match status" value="1"/>
</dbReference>
<proteinExistence type="predicted"/>
<evidence type="ECO:0000256" key="9">
    <source>
        <dbReference type="ARBA" id="ARBA00022840"/>
    </source>
</evidence>
<keyword evidence="9" id="KW-0067">ATP-binding</keyword>
<evidence type="ECO:0000256" key="11">
    <source>
        <dbReference type="ARBA" id="ARBA00023136"/>
    </source>
</evidence>
<feature type="domain" description="HAMP" evidence="16">
    <location>
        <begin position="205"/>
        <end position="257"/>
    </location>
</feature>
<evidence type="ECO:0000259" key="15">
    <source>
        <dbReference type="PROSITE" id="PS50112"/>
    </source>
</evidence>
<keyword evidence="11 13" id="KW-0472">Membrane</keyword>
<dbReference type="Pfam" id="PF00512">
    <property type="entry name" value="HisKA"/>
    <property type="match status" value="1"/>
</dbReference>